<organism evidence="8 9">
    <name type="scientific">Streptomyces roseochromogenus subsp. oscitans DS 12.976</name>
    <dbReference type="NCBI Taxonomy" id="1352936"/>
    <lineage>
        <taxon>Bacteria</taxon>
        <taxon>Bacillati</taxon>
        <taxon>Actinomycetota</taxon>
        <taxon>Actinomycetes</taxon>
        <taxon>Kitasatosporales</taxon>
        <taxon>Streptomycetaceae</taxon>
        <taxon>Streptomyces</taxon>
    </lineage>
</organism>
<dbReference type="Pfam" id="PF22704">
    <property type="entry name" value="CBM13-like"/>
    <property type="match status" value="1"/>
</dbReference>
<dbReference type="EMBL" id="AWQX01000031">
    <property type="protein sequence ID" value="EST35887.1"/>
    <property type="molecule type" value="Genomic_DNA"/>
</dbReference>
<dbReference type="GO" id="GO:0005975">
    <property type="term" value="P:carbohydrate metabolic process"/>
    <property type="evidence" value="ECO:0007669"/>
    <property type="project" value="InterPro"/>
</dbReference>
<dbReference type="InterPro" id="IPR013785">
    <property type="entry name" value="Aldolase_TIM"/>
</dbReference>
<keyword evidence="5 6" id="KW-0326">Glycosidase</keyword>
<dbReference type="Pfam" id="PF16499">
    <property type="entry name" value="Melibiase_2"/>
    <property type="match status" value="1"/>
</dbReference>
<feature type="domain" description="Ricin B lectin" evidence="7">
    <location>
        <begin position="528"/>
        <end position="656"/>
    </location>
</feature>
<evidence type="ECO:0000256" key="4">
    <source>
        <dbReference type="ARBA" id="ARBA00023157"/>
    </source>
</evidence>
<dbReference type="HOGENOM" id="CLU_013093_3_3_11"/>
<comment type="catalytic activity">
    <reaction evidence="6">
        <text>Hydrolysis of terminal, non-reducing alpha-D-galactose residues in alpha-D-galactosides, including galactose oligosaccharides, galactomannans and galactolipids.</text>
        <dbReference type="EC" id="3.2.1.22"/>
    </reaction>
</comment>
<evidence type="ECO:0000259" key="7">
    <source>
        <dbReference type="SMART" id="SM00458"/>
    </source>
</evidence>
<dbReference type="InterPro" id="IPR017853">
    <property type="entry name" value="GH"/>
</dbReference>
<dbReference type="CDD" id="cd14792">
    <property type="entry name" value="GH27"/>
    <property type="match status" value="1"/>
</dbReference>
<dbReference type="Gene3D" id="3.20.20.70">
    <property type="entry name" value="Aldolase class I"/>
    <property type="match status" value="1"/>
</dbReference>
<dbReference type="Gene3D" id="2.80.10.50">
    <property type="match status" value="1"/>
</dbReference>
<keyword evidence="2" id="KW-0732">Signal</keyword>
<dbReference type="AlphaFoldDB" id="V6KUQ8"/>
<dbReference type="Proteomes" id="UP000017984">
    <property type="component" value="Chromosome"/>
</dbReference>
<dbReference type="InterPro" id="IPR002241">
    <property type="entry name" value="Glyco_hydro_27"/>
</dbReference>
<dbReference type="SMART" id="SM00458">
    <property type="entry name" value="RICIN"/>
    <property type="match status" value="1"/>
</dbReference>
<proteinExistence type="inferred from homology"/>
<keyword evidence="4 6" id="KW-1015">Disulfide bond</keyword>
<evidence type="ECO:0000313" key="8">
    <source>
        <dbReference type="EMBL" id="EST35887.1"/>
    </source>
</evidence>
<dbReference type="PANTHER" id="PTHR11452">
    <property type="entry name" value="ALPHA-GALACTOSIDASE/ALPHA-N-ACETYLGALACTOSAMINIDASE"/>
    <property type="match status" value="1"/>
</dbReference>
<comment type="similarity">
    <text evidence="1 6">Belongs to the glycosyl hydrolase 27 family.</text>
</comment>
<evidence type="ECO:0000313" key="9">
    <source>
        <dbReference type="Proteomes" id="UP000017984"/>
    </source>
</evidence>
<dbReference type="InterPro" id="IPR013780">
    <property type="entry name" value="Glyco_hydro_b"/>
</dbReference>
<dbReference type="Pfam" id="PF17801">
    <property type="entry name" value="Melibiase_C"/>
    <property type="match status" value="1"/>
</dbReference>
<evidence type="ECO:0000256" key="5">
    <source>
        <dbReference type="ARBA" id="ARBA00023295"/>
    </source>
</evidence>
<evidence type="ECO:0000256" key="3">
    <source>
        <dbReference type="ARBA" id="ARBA00022801"/>
    </source>
</evidence>
<dbReference type="InterPro" id="IPR035992">
    <property type="entry name" value="Ricin_B-like_lectins"/>
</dbReference>
<dbReference type="Pfam" id="PF00652">
    <property type="entry name" value="Ricin_B_lectin"/>
    <property type="match status" value="1"/>
</dbReference>
<reference evidence="8 9" key="1">
    <citation type="journal article" date="2014" name="Genome Announc.">
        <title>Draft Genome Sequence of Streptomyces roseochromogenes subsp. oscitans DS 12.976, Producer of the Aminocoumarin Antibiotic Clorobiocin.</title>
        <authorList>
            <person name="Ruckert C."/>
            <person name="Kalinowski J."/>
            <person name="Heide L."/>
            <person name="Apel A.K."/>
        </authorList>
    </citation>
    <scope>NUCLEOTIDE SEQUENCE [LARGE SCALE GENOMIC DNA]</scope>
    <source>
        <strain evidence="8 9">DS 12.976</strain>
    </source>
</reference>
<dbReference type="InterPro" id="IPR041233">
    <property type="entry name" value="Melibiase_C"/>
</dbReference>
<dbReference type="OrthoDB" id="9807519at2"/>
<dbReference type="PRINTS" id="PR00740">
    <property type="entry name" value="GLHYDRLASE27"/>
</dbReference>
<sequence length="656" mass="69033">MYPPPRPIAEGFVRRCRTTAVRALVLALTVAAALVFAQPGPAFAVTDRQIAVPAAPMGWASWNSFASSIDYDVIKRQTDAFVAAGLPDAGYQYVNIDEGWWQGTRDSAGDITVDTGQWPGGMSAIADYIHSKGLKAGIYTDAGKNGCGYYYPTTRPAAPNTGSEGHYDQDMLQFSRWGFDFVKVDWCGGDAEGLDPATTYKAISSAVAKATATTGRPLALSVCNWGKQNPWNWAPGLAPMWRTSTDIVYYGNTPSQSSMLSNFDQALHPAAQHTGYYNDPDMLMVGMSGFTAAQNRTHMALWAISGAPLLAGNDLTTMTGETAALLKNSDVVAVDQDPRGLQGVKVAEDTSGLQVYGKVLSGTGNRAVVLLNRTSAAQNITVRWPDLGLTDAPATVRDLWAQKNVGSYATSYTTSVPAGGSVLLKVSGTEAASSDYSATSTGTYTGVTAASTGVHMVDIAYTNTASTAVTGTLQVNGQTATTVSFPPTGAGQGTVSVQVHLTKGSANSLTFTGGPALGRITVHPLPGTDGTLLVGAQSGRCADIYDNTITNGTQAELWDCNGGANQAWTYTSRKELVVYGDKCLDAYNLGTTNGTKVVIWDCNGQDNQKWTLHADGSITNVHAGLCLDAYNAATGNGTSLVLWSCNGGANQKWSRT</sequence>
<dbReference type="GO" id="GO:0004557">
    <property type="term" value="F:alpha-galactosidase activity"/>
    <property type="evidence" value="ECO:0007669"/>
    <property type="project" value="UniProtKB-EC"/>
</dbReference>
<dbReference type="Gene3D" id="2.60.120.260">
    <property type="entry name" value="Galactose-binding domain-like"/>
    <property type="match status" value="1"/>
</dbReference>
<keyword evidence="9" id="KW-1185">Reference proteome</keyword>
<dbReference type="SUPFAM" id="SSF51445">
    <property type="entry name" value="(Trans)glycosidases"/>
    <property type="match status" value="1"/>
</dbReference>
<dbReference type="RefSeq" id="WP_023544828.1">
    <property type="nucleotide sequence ID" value="NZ_CM002285.1"/>
</dbReference>
<gene>
    <name evidence="8" type="ORF">M878_04075</name>
</gene>
<accession>V6KUQ8</accession>
<name>V6KUQ8_STRRC</name>
<dbReference type="SUPFAM" id="SSF50370">
    <property type="entry name" value="Ricin B-like lectins"/>
    <property type="match status" value="1"/>
</dbReference>
<evidence type="ECO:0000256" key="2">
    <source>
        <dbReference type="ARBA" id="ARBA00022729"/>
    </source>
</evidence>
<dbReference type="FunFam" id="2.60.40.1180:FF:000008">
    <property type="entry name" value="Alpha-galactosidase"/>
    <property type="match status" value="1"/>
</dbReference>
<dbReference type="SUPFAM" id="SSF51011">
    <property type="entry name" value="Glycosyl hydrolase domain"/>
    <property type="match status" value="1"/>
</dbReference>
<dbReference type="EC" id="3.2.1.22" evidence="6"/>
<dbReference type="PANTHER" id="PTHR11452:SF75">
    <property type="entry name" value="ALPHA-GALACTOSIDASE MEL1"/>
    <property type="match status" value="1"/>
</dbReference>
<dbReference type="STRING" id="1352936.M878_04075"/>
<dbReference type="InterPro" id="IPR055240">
    <property type="entry name" value="CBM13-like"/>
</dbReference>
<dbReference type="Gene3D" id="2.60.40.1180">
    <property type="entry name" value="Golgi alpha-mannosidase II"/>
    <property type="match status" value="1"/>
</dbReference>
<dbReference type="CDD" id="cd23418">
    <property type="entry name" value="beta-trefoil_Ricin_XLN-like"/>
    <property type="match status" value="1"/>
</dbReference>
<dbReference type="PATRIC" id="fig|1352936.5.peg.881"/>
<dbReference type="PROSITE" id="PS50231">
    <property type="entry name" value="RICIN_B_LECTIN"/>
    <property type="match status" value="1"/>
</dbReference>
<comment type="caution">
    <text evidence="8">The sequence shown here is derived from an EMBL/GenBank/DDBJ whole genome shotgun (WGS) entry which is preliminary data.</text>
</comment>
<protein>
    <recommendedName>
        <fullName evidence="6">Alpha-galactosidase</fullName>
        <ecNumber evidence="6">3.2.1.22</ecNumber>
    </recommendedName>
    <alternativeName>
        <fullName evidence="6">Melibiase</fullName>
    </alternativeName>
</protein>
<dbReference type="InterPro" id="IPR000772">
    <property type="entry name" value="Ricin_B_lectin"/>
</dbReference>
<keyword evidence="3 6" id="KW-0378">Hydrolase</keyword>
<evidence type="ECO:0000256" key="1">
    <source>
        <dbReference type="ARBA" id="ARBA00009743"/>
    </source>
</evidence>
<evidence type="ECO:0000256" key="6">
    <source>
        <dbReference type="RuleBase" id="RU361168"/>
    </source>
</evidence>